<dbReference type="SMART" id="SM00066">
    <property type="entry name" value="GAL4"/>
    <property type="match status" value="1"/>
</dbReference>
<accession>A0AA35LU05</accession>
<dbReference type="InterPro" id="IPR001138">
    <property type="entry name" value="Zn2Cys6_DnaBD"/>
</dbReference>
<dbReference type="SMART" id="SM00906">
    <property type="entry name" value="Fungal_trans"/>
    <property type="match status" value="1"/>
</dbReference>
<feature type="domain" description="Zn(2)-C6 fungal-type" evidence="7">
    <location>
        <begin position="15"/>
        <end position="45"/>
    </location>
</feature>
<dbReference type="PANTHER" id="PTHR47338:SF5">
    <property type="entry name" value="ZN(II)2CYS6 TRANSCRIPTION FACTOR (EUROFUNG)"/>
    <property type="match status" value="1"/>
</dbReference>
<dbReference type="GO" id="GO:0003677">
    <property type="term" value="F:DNA binding"/>
    <property type="evidence" value="ECO:0007669"/>
    <property type="project" value="InterPro"/>
</dbReference>
<proteinExistence type="predicted"/>
<keyword evidence="5" id="KW-0539">Nucleus</keyword>
<dbReference type="InterPro" id="IPR050815">
    <property type="entry name" value="TF_fung"/>
</dbReference>
<dbReference type="SUPFAM" id="SSF57701">
    <property type="entry name" value="Zn2/Cys6 DNA-binding domain"/>
    <property type="match status" value="1"/>
</dbReference>
<dbReference type="Proteomes" id="UP001160390">
    <property type="component" value="Unassembled WGS sequence"/>
</dbReference>
<evidence type="ECO:0000259" key="7">
    <source>
        <dbReference type="PROSITE" id="PS50048"/>
    </source>
</evidence>
<dbReference type="PROSITE" id="PS50048">
    <property type="entry name" value="ZN2_CY6_FUNGAL_2"/>
    <property type="match status" value="1"/>
</dbReference>
<keyword evidence="9" id="KW-1185">Reference proteome</keyword>
<reference evidence="8" key="1">
    <citation type="submission" date="2023-01" db="EMBL/GenBank/DDBJ databases">
        <authorList>
            <person name="Piombo E."/>
        </authorList>
    </citation>
    <scope>NUCLEOTIDE SEQUENCE</scope>
</reference>
<dbReference type="PROSITE" id="PS00463">
    <property type="entry name" value="ZN2_CY6_FUNGAL_1"/>
    <property type="match status" value="1"/>
</dbReference>
<evidence type="ECO:0000256" key="1">
    <source>
        <dbReference type="ARBA" id="ARBA00004123"/>
    </source>
</evidence>
<comment type="caution">
    <text evidence="8">The sequence shown here is derived from an EMBL/GenBank/DDBJ whole genome shotgun (WGS) entry which is preliminary data.</text>
</comment>
<dbReference type="InterPro" id="IPR007219">
    <property type="entry name" value="XnlR_reg_dom"/>
</dbReference>
<feature type="region of interest" description="Disordered" evidence="6">
    <location>
        <begin position="66"/>
        <end position="85"/>
    </location>
</feature>
<keyword evidence="3" id="KW-0805">Transcription regulation</keyword>
<dbReference type="GO" id="GO:0005634">
    <property type="term" value="C:nucleus"/>
    <property type="evidence" value="ECO:0007669"/>
    <property type="project" value="UniProtKB-SubCell"/>
</dbReference>
<evidence type="ECO:0000313" key="8">
    <source>
        <dbReference type="EMBL" id="CAI6071373.1"/>
    </source>
</evidence>
<dbReference type="GO" id="GO:0008270">
    <property type="term" value="F:zinc ion binding"/>
    <property type="evidence" value="ECO:0007669"/>
    <property type="project" value="InterPro"/>
</dbReference>
<dbReference type="EMBL" id="CABFNP030000642">
    <property type="protein sequence ID" value="CAI6071373.1"/>
    <property type="molecule type" value="Genomic_DNA"/>
</dbReference>
<dbReference type="GO" id="GO:0006351">
    <property type="term" value="P:DNA-templated transcription"/>
    <property type="evidence" value="ECO:0007669"/>
    <property type="project" value="InterPro"/>
</dbReference>
<dbReference type="InterPro" id="IPR036864">
    <property type="entry name" value="Zn2-C6_fun-type_DNA-bd_sf"/>
</dbReference>
<evidence type="ECO:0000256" key="5">
    <source>
        <dbReference type="ARBA" id="ARBA00023242"/>
    </source>
</evidence>
<dbReference type="Gene3D" id="4.10.240.10">
    <property type="entry name" value="Zn(2)-C6 fungal-type DNA-binding domain"/>
    <property type="match status" value="1"/>
</dbReference>
<dbReference type="Pfam" id="PF00172">
    <property type="entry name" value="Zn_clus"/>
    <property type="match status" value="1"/>
</dbReference>
<dbReference type="GO" id="GO:0000981">
    <property type="term" value="F:DNA-binding transcription factor activity, RNA polymerase II-specific"/>
    <property type="evidence" value="ECO:0007669"/>
    <property type="project" value="InterPro"/>
</dbReference>
<evidence type="ECO:0000256" key="4">
    <source>
        <dbReference type="ARBA" id="ARBA00023163"/>
    </source>
</evidence>
<evidence type="ECO:0000256" key="2">
    <source>
        <dbReference type="ARBA" id="ARBA00022723"/>
    </source>
</evidence>
<dbReference type="PANTHER" id="PTHR47338">
    <property type="entry name" value="ZN(II)2CYS6 TRANSCRIPTION FACTOR (EUROFUNG)-RELATED"/>
    <property type="match status" value="1"/>
</dbReference>
<gene>
    <name evidence="8" type="ORF">CCHLO57077_00016125</name>
</gene>
<evidence type="ECO:0000256" key="6">
    <source>
        <dbReference type="SAM" id="MobiDB-lite"/>
    </source>
</evidence>
<keyword evidence="2" id="KW-0479">Metal-binding</keyword>
<protein>
    <recommendedName>
        <fullName evidence="7">Zn(2)-C6 fungal-type domain-containing protein</fullName>
    </recommendedName>
</protein>
<name>A0AA35LU05_9HYPO</name>
<dbReference type="CDD" id="cd12148">
    <property type="entry name" value="fungal_TF_MHR"/>
    <property type="match status" value="1"/>
</dbReference>
<evidence type="ECO:0000256" key="3">
    <source>
        <dbReference type="ARBA" id="ARBA00023015"/>
    </source>
</evidence>
<dbReference type="CDD" id="cd00067">
    <property type="entry name" value="GAL4"/>
    <property type="match status" value="1"/>
</dbReference>
<keyword evidence="4" id="KW-0804">Transcription</keyword>
<feature type="compositionally biased region" description="Polar residues" evidence="6">
    <location>
        <begin position="75"/>
        <end position="85"/>
    </location>
</feature>
<comment type="subcellular location">
    <subcellularLocation>
        <location evidence="1">Nucleus</location>
    </subcellularLocation>
</comment>
<evidence type="ECO:0000313" key="9">
    <source>
        <dbReference type="Proteomes" id="UP001160390"/>
    </source>
</evidence>
<sequence>MEQAPHSTRRRTLQACKTCRRRKTKCDGTKPRCRQCRSRNADCSWDEFLGGLDVREGGRLPHSLSPASVGHVANSPDSSPFSAHRPNTSLRRSFDLFYEIYLQTVFCSFLHKSTYEKDPDKTPFLTSAIICLVSRHLKPSEVQEDFGLATGADLCQHYTTIANDWAKGSIFTPSVVNIQANLVLALSELLNRSGSSHWMLAGTAIRMAQIMRLNKEYHERTSEREQEIRRRTFWACVMIDRLFGFVLTKPLAIFMDSTAVYLPSSEAGLLYEEASRGLTLSALESFSGLSSDVGILPYFVKTVVLWGDHCIFYICNKRFIDPLPPTDSNSAFFKSHYALCNWETALPTSMRWTARNYEIQSSIGNGHTFVAMHFLIRSSHCVAHQTYLPHLDGTTIILDSTDAAGWSLLFREPTLASTCVENALLVGKMLTDLYGAGGISVQHLQSAWVAASLLSVASTFMWILYANDAEFSTEQNKSAVEGYLELIQRLLVSWKSDHRLVRAWIKTIDDMHSIYRAAYLGQVPVESDENLDSSENETLDVSAEFRPQSGDGFVPLSTARDIHSVLRLIMGDSTANRPMARSVWMCFSLGWPLWLGDHIDSQDVEPIE</sequence>
<organism evidence="8 9">
    <name type="scientific">Clonostachys chloroleuca</name>
    <dbReference type="NCBI Taxonomy" id="1926264"/>
    <lineage>
        <taxon>Eukaryota</taxon>
        <taxon>Fungi</taxon>
        <taxon>Dikarya</taxon>
        <taxon>Ascomycota</taxon>
        <taxon>Pezizomycotina</taxon>
        <taxon>Sordariomycetes</taxon>
        <taxon>Hypocreomycetidae</taxon>
        <taxon>Hypocreales</taxon>
        <taxon>Bionectriaceae</taxon>
        <taxon>Clonostachys</taxon>
    </lineage>
</organism>
<dbReference type="Pfam" id="PF04082">
    <property type="entry name" value="Fungal_trans"/>
    <property type="match status" value="1"/>
</dbReference>
<dbReference type="AlphaFoldDB" id="A0AA35LU05"/>